<sequence length="171" mass="18550">MLFSLSFQHGFSSSTSVGTVAQVLINKKLQVATRNGATVSATTVHSTAAHNCPAVTGLEGSDVGLGCAAFRCGRDELWTEHGLERMQGIGEEARRNFEKRIGATAVKRETMVVLVEARSWGIELGCRRKAQEDGQRRGSSDERRRGRGVAAVVRRRRLTAGLLVVRQLDGS</sequence>
<evidence type="ECO:0000313" key="2">
    <source>
        <dbReference type="Proteomes" id="UP001457282"/>
    </source>
</evidence>
<reference evidence="1 2" key="1">
    <citation type="journal article" date="2023" name="G3 (Bethesda)">
        <title>A chromosome-length genome assembly and annotation of blackberry (Rubus argutus, cv. 'Hillquist').</title>
        <authorList>
            <person name="Bruna T."/>
            <person name="Aryal R."/>
            <person name="Dudchenko O."/>
            <person name="Sargent D.J."/>
            <person name="Mead D."/>
            <person name="Buti M."/>
            <person name="Cavallini A."/>
            <person name="Hytonen T."/>
            <person name="Andres J."/>
            <person name="Pham M."/>
            <person name="Weisz D."/>
            <person name="Mascagni F."/>
            <person name="Usai G."/>
            <person name="Natali L."/>
            <person name="Bassil N."/>
            <person name="Fernandez G.E."/>
            <person name="Lomsadze A."/>
            <person name="Armour M."/>
            <person name="Olukolu B."/>
            <person name="Poorten T."/>
            <person name="Britton C."/>
            <person name="Davik J."/>
            <person name="Ashrafi H."/>
            <person name="Aiden E.L."/>
            <person name="Borodovsky M."/>
            <person name="Worthington M."/>
        </authorList>
    </citation>
    <scope>NUCLEOTIDE SEQUENCE [LARGE SCALE GENOMIC DNA]</scope>
    <source>
        <strain evidence="1">PI 553951</strain>
    </source>
</reference>
<dbReference type="EMBL" id="JBEDUW010000003">
    <property type="protein sequence ID" value="KAK9940496.1"/>
    <property type="molecule type" value="Genomic_DNA"/>
</dbReference>
<evidence type="ECO:0000313" key="1">
    <source>
        <dbReference type="EMBL" id="KAK9940496.1"/>
    </source>
</evidence>
<accession>A0AAW1XW63</accession>
<gene>
    <name evidence="1" type="ORF">M0R45_017155</name>
</gene>
<dbReference type="Proteomes" id="UP001457282">
    <property type="component" value="Unassembled WGS sequence"/>
</dbReference>
<keyword evidence="2" id="KW-1185">Reference proteome</keyword>
<organism evidence="1 2">
    <name type="scientific">Rubus argutus</name>
    <name type="common">Southern blackberry</name>
    <dbReference type="NCBI Taxonomy" id="59490"/>
    <lineage>
        <taxon>Eukaryota</taxon>
        <taxon>Viridiplantae</taxon>
        <taxon>Streptophyta</taxon>
        <taxon>Embryophyta</taxon>
        <taxon>Tracheophyta</taxon>
        <taxon>Spermatophyta</taxon>
        <taxon>Magnoliopsida</taxon>
        <taxon>eudicotyledons</taxon>
        <taxon>Gunneridae</taxon>
        <taxon>Pentapetalae</taxon>
        <taxon>rosids</taxon>
        <taxon>fabids</taxon>
        <taxon>Rosales</taxon>
        <taxon>Rosaceae</taxon>
        <taxon>Rosoideae</taxon>
        <taxon>Rosoideae incertae sedis</taxon>
        <taxon>Rubus</taxon>
    </lineage>
</organism>
<comment type="caution">
    <text evidence="1">The sequence shown here is derived from an EMBL/GenBank/DDBJ whole genome shotgun (WGS) entry which is preliminary data.</text>
</comment>
<dbReference type="AlphaFoldDB" id="A0AAW1XW63"/>
<proteinExistence type="predicted"/>
<name>A0AAW1XW63_RUBAR</name>
<protein>
    <submittedName>
        <fullName evidence="1">Uncharacterized protein</fullName>
    </submittedName>
</protein>